<feature type="region of interest" description="Disordered" evidence="1">
    <location>
        <begin position="452"/>
        <end position="496"/>
    </location>
</feature>
<proteinExistence type="predicted"/>
<sequence>MAAASVAYPVLPPTWDFDFPSRPISKSKLVGRTQHLTEAFNPTATQADRTFFDNDYTQAAQDAGIQNKDDIEMVDAPGDEASTEAGDEVDEEDEEISAEELAAHAELLRSGVQGVAAIMTSPKEVPMIVAIEAQKAAGMIRDLWVSTSKSEVDEIMIDLERINETIRRLTAQIHPASVADNPQQRFEHYVIYTRAIRDSIEATLSWIQIWRISSDHTSRRNTARLLLQECLTFVQPLDRSALEWKTVVPPKVQLAVQRIIEWGYAEFDPDQRDLLRRVLTRESQAARFQVAIVENEQQAFEDFFTAVSAKQKAPAKRAIRKLEATNASLVRANRQAGFHNGDHALPVEKMDEFWRSRELWQGPEQDRGVLIGRFKKFVTMYMEGTGFPGVSAKLDGMVTVPTGGITLLAVQQAYIDAKKLQFKNPLTLEYPINTTASLETASTRLIAARPTLEASSRSLESPSTTIQGPAARPALEGPSNLQQAVTPPTMDELDTLPDAESTTATQVNLGDPNFASRSIASPFATEIPASAQPRANGPPQVRSMPGPCYEDGNTHIGKIVGVRALKGPFRGYRVIVNVGTEQCPVYECKKGSDFGRRMGEELYSKYPLPMPTHLTDRLASHIHSITGIAEVAREPGEYQRAAITYFLVHWTQESQRAFSGSPASEWITRSDAIAILGKHLVDDRTTGYRAGLAKIKAQMSSWLKDCTSNGLDPDSGRPISEERKRQLPWLFAPTLSDVDNEPTQQQHRPGPSDADAVPNIQIGTNWSRPNHAPSSTESS</sequence>
<protein>
    <submittedName>
        <fullName evidence="2">Uncharacterized protein</fullName>
    </submittedName>
</protein>
<evidence type="ECO:0000313" key="2">
    <source>
        <dbReference type="EMBL" id="KAK3672632.1"/>
    </source>
</evidence>
<accession>A0AAE0TSM3</accession>
<gene>
    <name evidence="2" type="ORF">LTR78_007444</name>
</gene>
<dbReference type="AlphaFoldDB" id="A0AAE0TSM3"/>
<evidence type="ECO:0000256" key="1">
    <source>
        <dbReference type="SAM" id="MobiDB-lite"/>
    </source>
</evidence>
<dbReference type="Proteomes" id="UP001274830">
    <property type="component" value="Unassembled WGS sequence"/>
</dbReference>
<feature type="compositionally biased region" description="Polar residues" evidence="1">
    <location>
        <begin position="453"/>
        <end position="467"/>
    </location>
</feature>
<organism evidence="2 3">
    <name type="scientific">Recurvomyces mirabilis</name>
    <dbReference type="NCBI Taxonomy" id="574656"/>
    <lineage>
        <taxon>Eukaryota</taxon>
        <taxon>Fungi</taxon>
        <taxon>Dikarya</taxon>
        <taxon>Ascomycota</taxon>
        <taxon>Pezizomycotina</taxon>
        <taxon>Dothideomycetes</taxon>
        <taxon>Dothideomycetidae</taxon>
        <taxon>Mycosphaerellales</taxon>
        <taxon>Teratosphaeriaceae</taxon>
        <taxon>Recurvomyces</taxon>
    </lineage>
</organism>
<comment type="caution">
    <text evidence="2">The sequence shown here is derived from an EMBL/GenBank/DDBJ whole genome shotgun (WGS) entry which is preliminary data.</text>
</comment>
<feature type="compositionally biased region" description="Polar residues" evidence="1">
    <location>
        <begin position="761"/>
        <end position="779"/>
    </location>
</feature>
<evidence type="ECO:0000313" key="3">
    <source>
        <dbReference type="Proteomes" id="UP001274830"/>
    </source>
</evidence>
<reference evidence="2" key="1">
    <citation type="submission" date="2023-07" db="EMBL/GenBank/DDBJ databases">
        <title>Black Yeasts Isolated from many extreme environments.</title>
        <authorList>
            <person name="Coleine C."/>
            <person name="Stajich J.E."/>
            <person name="Selbmann L."/>
        </authorList>
    </citation>
    <scope>NUCLEOTIDE SEQUENCE</scope>
    <source>
        <strain evidence="2">CCFEE 5485</strain>
    </source>
</reference>
<keyword evidence="3" id="KW-1185">Reference proteome</keyword>
<name>A0AAE0TSM3_9PEZI</name>
<dbReference type="EMBL" id="JAUTXT010000031">
    <property type="protein sequence ID" value="KAK3672632.1"/>
    <property type="molecule type" value="Genomic_DNA"/>
</dbReference>
<feature type="region of interest" description="Disordered" evidence="1">
    <location>
        <begin position="732"/>
        <end position="779"/>
    </location>
</feature>